<keyword evidence="4 6" id="KW-0808">Transferase</keyword>
<evidence type="ECO:0000256" key="6">
    <source>
        <dbReference type="RuleBase" id="RU000481"/>
    </source>
</evidence>
<dbReference type="EC" id="2.6.1.-" evidence="6"/>
<organism evidence="8 9">
    <name type="scientific">Marinobacterium mangrovicola</name>
    <dbReference type="NCBI Taxonomy" id="1476959"/>
    <lineage>
        <taxon>Bacteria</taxon>
        <taxon>Pseudomonadati</taxon>
        <taxon>Pseudomonadota</taxon>
        <taxon>Gammaproteobacteria</taxon>
        <taxon>Oceanospirillales</taxon>
        <taxon>Oceanospirillaceae</taxon>
        <taxon>Marinobacterium</taxon>
    </lineage>
</organism>
<reference evidence="8 9" key="1">
    <citation type="submission" date="2019-03" db="EMBL/GenBank/DDBJ databases">
        <title>Genomic Encyclopedia of Archaeal and Bacterial Type Strains, Phase II (KMG-II): from individual species to whole genera.</title>
        <authorList>
            <person name="Goeker M."/>
        </authorList>
    </citation>
    <scope>NUCLEOTIDE SEQUENCE [LARGE SCALE GENOMIC DNA]</scope>
    <source>
        <strain evidence="8 9">DSM 27697</strain>
    </source>
</reference>
<proteinExistence type="inferred from homology"/>
<comment type="caution">
    <text evidence="8">The sequence shown here is derived from an EMBL/GenBank/DDBJ whole genome shotgun (WGS) entry which is preliminary data.</text>
</comment>
<dbReference type="PANTHER" id="PTHR46383">
    <property type="entry name" value="ASPARTATE AMINOTRANSFERASE"/>
    <property type="match status" value="1"/>
</dbReference>
<gene>
    <name evidence="8" type="ORF">CLV83_3440</name>
</gene>
<evidence type="ECO:0000256" key="3">
    <source>
        <dbReference type="ARBA" id="ARBA00022576"/>
    </source>
</evidence>
<dbReference type="InterPro" id="IPR015424">
    <property type="entry name" value="PyrdxlP-dep_Trfase"/>
</dbReference>
<evidence type="ECO:0000259" key="7">
    <source>
        <dbReference type="Pfam" id="PF00155"/>
    </source>
</evidence>
<dbReference type="GO" id="GO:0006520">
    <property type="term" value="P:amino acid metabolic process"/>
    <property type="evidence" value="ECO:0007669"/>
    <property type="project" value="InterPro"/>
</dbReference>
<dbReference type="PROSITE" id="PS00105">
    <property type="entry name" value="AA_TRANSFER_CLASS_1"/>
    <property type="match status" value="1"/>
</dbReference>
<dbReference type="SUPFAM" id="SSF53383">
    <property type="entry name" value="PLP-dependent transferases"/>
    <property type="match status" value="1"/>
</dbReference>
<feature type="domain" description="Aminotransferase class I/classII large" evidence="7">
    <location>
        <begin position="34"/>
        <end position="381"/>
    </location>
</feature>
<sequence>MSAKNWSSRARAIDSFKVMDLLKRARELDDQGFDVVHMEAGEPDFSAAPLVKAAANQLIEAGSIQYTPAGGIAPLRQRIAQFYAERYGVHIGPERVLVTPGASGGLLLAFTLLAEKDSSFMMADPGYPCNPQFLRLVEARAQRVRVDASTNFQLTAELVRQHWQKDTAGVLLASPANPTGSVVPPDEMAKIAAVVRELGGELIVDELYHGLTYGFDAETALALDSDVIVMNSFSKYFGMTGWRLGWLVGPADAVAEMEKVAQNLFISPPTISQHAALACFEPESIELFEQRRAEFGKRRDLLVSGLRELGFGIARPPEGAFYVYADASHLTDNSFDWCWSLLEEDKVAATPGADFSRFDAECYVRFSYTTGLDRIELALERLAKRGAR</sequence>
<dbReference type="Pfam" id="PF00155">
    <property type="entry name" value="Aminotran_1_2"/>
    <property type="match status" value="1"/>
</dbReference>
<evidence type="ECO:0000313" key="8">
    <source>
        <dbReference type="EMBL" id="TCK04988.1"/>
    </source>
</evidence>
<evidence type="ECO:0000256" key="5">
    <source>
        <dbReference type="ARBA" id="ARBA00022898"/>
    </source>
</evidence>
<accession>A0A4R1GB03</accession>
<evidence type="ECO:0000256" key="1">
    <source>
        <dbReference type="ARBA" id="ARBA00001933"/>
    </source>
</evidence>
<dbReference type="PANTHER" id="PTHR46383:SF2">
    <property type="entry name" value="AMINOTRANSFERASE"/>
    <property type="match status" value="1"/>
</dbReference>
<evidence type="ECO:0000313" key="9">
    <source>
        <dbReference type="Proteomes" id="UP000294546"/>
    </source>
</evidence>
<dbReference type="EMBL" id="SMFU01000010">
    <property type="protein sequence ID" value="TCK04988.1"/>
    <property type="molecule type" value="Genomic_DNA"/>
</dbReference>
<protein>
    <recommendedName>
        <fullName evidence="6">Aminotransferase</fullName>
        <ecNumber evidence="6">2.6.1.-</ecNumber>
    </recommendedName>
</protein>
<dbReference type="InterPro" id="IPR015421">
    <property type="entry name" value="PyrdxlP-dep_Trfase_major"/>
</dbReference>
<dbReference type="CDD" id="cd00609">
    <property type="entry name" value="AAT_like"/>
    <property type="match status" value="1"/>
</dbReference>
<dbReference type="InterPro" id="IPR050596">
    <property type="entry name" value="AspAT/PAT-like"/>
</dbReference>
<comment type="cofactor">
    <cofactor evidence="1 6">
        <name>pyridoxal 5'-phosphate</name>
        <dbReference type="ChEBI" id="CHEBI:597326"/>
    </cofactor>
</comment>
<dbReference type="GO" id="GO:0008483">
    <property type="term" value="F:transaminase activity"/>
    <property type="evidence" value="ECO:0007669"/>
    <property type="project" value="UniProtKB-KW"/>
</dbReference>
<dbReference type="RefSeq" id="WP_243642420.1">
    <property type="nucleotide sequence ID" value="NZ_SMFU01000010.1"/>
</dbReference>
<dbReference type="AlphaFoldDB" id="A0A4R1GB03"/>
<evidence type="ECO:0000256" key="4">
    <source>
        <dbReference type="ARBA" id="ARBA00022679"/>
    </source>
</evidence>
<keyword evidence="3 6" id="KW-0032">Aminotransferase</keyword>
<keyword evidence="9" id="KW-1185">Reference proteome</keyword>
<evidence type="ECO:0000256" key="2">
    <source>
        <dbReference type="ARBA" id="ARBA00007441"/>
    </source>
</evidence>
<dbReference type="InterPro" id="IPR004839">
    <property type="entry name" value="Aminotransferase_I/II_large"/>
</dbReference>
<dbReference type="Proteomes" id="UP000294546">
    <property type="component" value="Unassembled WGS sequence"/>
</dbReference>
<dbReference type="GO" id="GO:0030170">
    <property type="term" value="F:pyridoxal phosphate binding"/>
    <property type="evidence" value="ECO:0007669"/>
    <property type="project" value="InterPro"/>
</dbReference>
<dbReference type="InterPro" id="IPR004838">
    <property type="entry name" value="NHTrfase_class1_PyrdxlP-BS"/>
</dbReference>
<keyword evidence="5" id="KW-0663">Pyridoxal phosphate</keyword>
<dbReference type="Gene3D" id="3.40.640.10">
    <property type="entry name" value="Type I PLP-dependent aspartate aminotransferase-like (Major domain)"/>
    <property type="match status" value="1"/>
</dbReference>
<name>A0A4R1GB03_9GAMM</name>
<comment type="similarity">
    <text evidence="2 6">Belongs to the class-I pyridoxal-phosphate-dependent aminotransferase family.</text>
</comment>